<proteinExistence type="predicted"/>
<protein>
    <submittedName>
        <fullName evidence="6">Transcriptional regulator</fullName>
    </submittedName>
</protein>
<evidence type="ECO:0000256" key="2">
    <source>
        <dbReference type="ARBA" id="ARBA00023125"/>
    </source>
</evidence>
<keyword evidence="7" id="KW-1185">Reference proteome</keyword>
<dbReference type="KEGG" id="bgv:CAL12_27935"/>
<feature type="region of interest" description="Disordered" evidence="4">
    <location>
        <begin position="1"/>
        <end position="22"/>
    </location>
</feature>
<gene>
    <name evidence="6" type="ORF">CAL12_27935</name>
</gene>
<reference evidence="6 7" key="1">
    <citation type="submission" date="2017-05" db="EMBL/GenBank/DDBJ databases">
        <title>Complete and WGS of Bordetella genogroups.</title>
        <authorList>
            <person name="Spilker T."/>
            <person name="LiPuma J."/>
        </authorList>
    </citation>
    <scope>NUCLEOTIDE SEQUENCE [LARGE SCALE GENOMIC DNA]</scope>
    <source>
        <strain evidence="6 7">AU19157</strain>
    </source>
</reference>
<evidence type="ECO:0000256" key="1">
    <source>
        <dbReference type="ARBA" id="ARBA00023015"/>
    </source>
</evidence>
<evidence type="ECO:0000313" key="6">
    <source>
        <dbReference type="EMBL" id="ARP84786.1"/>
    </source>
</evidence>
<evidence type="ECO:0000313" key="7">
    <source>
        <dbReference type="Proteomes" id="UP000194151"/>
    </source>
</evidence>
<dbReference type="PANTHER" id="PTHR33204:SF37">
    <property type="entry name" value="HTH-TYPE TRANSCRIPTIONAL REGULATOR YODB"/>
    <property type="match status" value="1"/>
</dbReference>
<keyword evidence="3" id="KW-0804">Transcription</keyword>
<dbReference type="RefSeq" id="WP_086068161.1">
    <property type="nucleotide sequence ID" value="NZ_CP021108.1"/>
</dbReference>
<dbReference type="SUPFAM" id="SSF46785">
    <property type="entry name" value="Winged helix' DNA-binding domain"/>
    <property type="match status" value="1"/>
</dbReference>
<evidence type="ECO:0000256" key="4">
    <source>
        <dbReference type="SAM" id="MobiDB-lite"/>
    </source>
</evidence>
<dbReference type="Gene3D" id="1.10.10.10">
    <property type="entry name" value="Winged helix-like DNA-binding domain superfamily/Winged helix DNA-binding domain"/>
    <property type="match status" value="1"/>
</dbReference>
<dbReference type="STRING" id="1416806.CAL12_27935"/>
<evidence type="ECO:0000259" key="5">
    <source>
        <dbReference type="PROSITE" id="PS51118"/>
    </source>
</evidence>
<feature type="domain" description="HTH hxlR-type" evidence="5">
    <location>
        <begin position="38"/>
        <end position="136"/>
    </location>
</feature>
<dbReference type="AlphaFoldDB" id="A0A1W6YUM9"/>
<name>A0A1W6YUM9_9BORD</name>
<dbReference type="InterPro" id="IPR002577">
    <property type="entry name" value="HTH_HxlR"/>
</dbReference>
<dbReference type="InterPro" id="IPR036388">
    <property type="entry name" value="WH-like_DNA-bd_sf"/>
</dbReference>
<dbReference type="InterPro" id="IPR036390">
    <property type="entry name" value="WH_DNA-bd_sf"/>
</dbReference>
<dbReference type="OrthoDB" id="9807069at2"/>
<evidence type="ECO:0000256" key="3">
    <source>
        <dbReference type="ARBA" id="ARBA00023163"/>
    </source>
</evidence>
<organism evidence="6 7">
    <name type="scientific">Bordetella genomosp. 8</name>
    <dbReference type="NCBI Taxonomy" id="1416806"/>
    <lineage>
        <taxon>Bacteria</taxon>
        <taxon>Pseudomonadati</taxon>
        <taxon>Pseudomonadota</taxon>
        <taxon>Betaproteobacteria</taxon>
        <taxon>Burkholderiales</taxon>
        <taxon>Alcaligenaceae</taxon>
        <taxon>Bordetella</taxon>
    </lineage>
</organism>
<sequence length="155" mass="16852">MTSALPGSATTSDQPPSAASAGSLSERLLRGDLLAADCPSRDVLKHVTSRWGVLVLITLEQRMHRFSELKRTIGGVSERMLAQTLQWLEADGLVDRKAYQVVPPHVEYRLTPLGLECAEKVRLLADWIEVNLPRIQAANGAANEAVRAASARTTP</sequence>
<keyword evidence="2" id="KW-0238">DNA-binding</keyword>
<dbReference type="PANTHER" id="PTHR33204">
    <property type="entry name" value="TRANSCRIPTIONAL REGULATOR, MARR FAMILY"/>
    <property type="match status" value="1"/>
</dbReference>
<dbReference type="GO" id="GO:0003677">
    <property type="term" value="F:DNA binding"/>
    <property type="evidence" value="ECO:0007669"/>
    <property type="project" value="UniProtKB-KW"/>
</dbReference>
<dbReference type="PROSITE" id="PS51118">
    <property type="entry name" value="HTH_HXLR"/>
    <property type="match status" value="1"/>
</dbReference>
<dbReference type="Pfam" id="PF01638">
    <property type="entry name" value="HxlR"/>
    <property type="match status" value="1"/>
</dbReference>
<dbReference type="EMBL" id="CP021108">
    <property type="protein sequence ID" value="ARP84786.1"/>
    <property type="molecule type" value="Genomic_DNA"/>
</dbReference>
<keyword evidence="1" id="KW-0805">Transcription regulation</keyword>
<dbReference type="Proteomes" id="UP000194151">
    <property type="component" value="Chromosome"/>
</dbReference>
<accession>A0A1W6YUM9</accession>